<feature type="domain" description="DUF294" evidence="2">
    <location>
        <begin position="211"/>
        <end position="353"/>
    </location>
</feature>
<dbReference type="InterPro" id="IPR018821">
    <property type="entry name" value="DUF294_put_nucleoTrafse_sb-bd"/>
</dbReference>
<dbReference type="InterPro" id="IPR005105">
    <property type="entry name" value="GlnD_Uridyltrans_N"/>
</dbReference>
<sequence>MKPTHSYKGPSFVSREDLSQIRSPEALRAKRVEMQRELAEAGTGLDILGRNASINDMHDRLMKHAVELCEREMGEAGFGPPPVSYAFVVFGSAGRQEQTLWSDQDNGLILSDAEHIDKEAYFEEFGRRLTDILEAAGYEKCEGKVMCSEPRWRRTSSEWTKQLEEWRSDLSWEPVRYLIIASDLRLIAGDAGLAGKWRRDFYDGVRGNAALHAAILRNTVRHKKTLNVLGQVVTERFGDHAGDFDVKYGMYIPLVNAARFFAIQHDVEESSTLKRLERLIQFEAASLPLLEPTYEAFRTALRLRGLTEATEREGLLESSGYLLSDELKKKEQFYELRDGLILVRKLHRVLQRQLRFAERRRA</sequence>
<proteinExistence type="predicted"/>
<name>A0ABQ2A208_9BACL</name>
<dbReference type="RefSeq" id="WP_371873237.1">
    <property type="nucleotide sequence ID" value="NZ_BMDD01000005.1"/>
</dbReference>
<feature type="domain" description="Protein-PII uridylyltransferase N-terminal" evidence="1">
    <location>
        <begin position="36"/>
        <end position="167"/>
    </location>
</feature>
<evidence type="ECO:0000313" key="4">
    <source>
        <dbReference type="Proteomes" id="UP000605427"/>
    </source>
</evidence>
<reference evidence="4" key="1">
    <citation type="journal article" date="2019" name="Int. J. Syst. Evol. Microbiol.">
        <title>The Global Catalogue of Microorganisms (GCM) 10K type strain sequencing project: providing services to taxonomists for standard genome sequencing and annotation.</title>
        <authorList>
            <consortium name="The Broad Institute Genomics Platform"/>
            <consortium name="The Broad Institute Genome Sequencing Center for Infectious Disease"/>
            <person name="Wu L."/>
            <person name="Ma J."/>
        </authorList>
    </citation>
    <scope>NUCLEOTIDE SEQUENCE [LARGE SCALE GENOMIC DNA]</scope>
    <source>
        <strain evidence="4">CCM 8702</strain>
    </source>
</reference>
<gene>
    <name evidence="3" type="ORF">GCM10007362_40160</name>
</gene>
<dbReference type="Pfam" id="PF10335">
    <property type="entry name" value="DUF294_C"/>
    <property type="match status" value="1"/>
</dbReference>
<evidence type="ECO:0000259" key="2">
    <source>
        <dbReference type="Pfam" id="PF10335"/>
    </source>
</evidence>
<evidence type="ECO:0000259" key="1">
    <source>
        <dbReference type="Pfam" id="PF03445"/>
    </source>
</evidence>
<accession>A0ABQ2A208</accession>
<evidence type="ECO:0000313" key="3">
    <source>
        <dbReference type="EMBL" id="GGH84636.1"/>
    </source>
</evidence>
<protein>
    <submittedName>
        <fullName evidence="3">Nucleotidyltransferase</fullName>
    </submittedName>
</protein>
<dbReference type="Pfam" id="PF03445">
    <property type="entry name" value="DUF294"/>
    <property type="match status" value="1"/>
</dbReference>
<dbReference type="EMBL" id="BMDD01000005">
    <property type="protein sequence ID" value="GGH84636.1"/>
    <property type="molecule type" value="Genomic_DNA"/>
</dbReference>
<dbReference type="CDD" id="cd05401">
    <property type="entry name" value="NT_GlnE_GlnD_like"/>
    <property type="match status" value="1"/>
</dbReference>
<comment type="caution">
    <text evidence="3">The sequence shown here is derived from an EMBL/GenBank/DDBJ whole genome shotgun (WGS) entry which is preliminary data.</text>
</comment>
<keyword evidence="4" id="KW-1185">Reference proteome</keyword>
<organism evidence="3 4">
    <name type="scientific">Saccharibacillus endophyticus</name>
    <dbReference type="NCBI Taxonomy" id="2060666"/>
    <lineage>
        <taxon>Bacteria</taxon>
        <taxon>Bacillati</taxon>
        <taxon>Bacillota</taxon>
        <taxon>Bacilli</taxon>
        <taxon>Bacillales</taxon>
        <taxon>Paenibacillaceae</taxon>
        <taxon>Saccharibacillus</taxon>
    </lineage>
</organism>
<dbReference type="Proteomes" id="UP000605427">
    <property type="component" value="Unassembled WGS sequence"/>
</dbReference>